<name>A0AAN9URL4_9PEZI</name>
<keyword evidence="3" id="KW-1185">Reference proteome</keyword>
<evidence type="ECO:0000313" key="2">
    <source>
        <dbReference type="EMBL" id="KAK7747488.1"/>
    </source>
</evidence>
<evidence type="ECO:0000313" key="3">
    <source>
        <dbReference type="Proteomes" id="UP001320245"/>
    </source>
</evidence>
<evidence type="ECO:0000256" key="1">
    <source>
        <dbReference type="SAM" id="MobiDB-lite"/>
    </source>
</evidence>
<comment type="caution">
    <text evidence="2">The sequence shown here is derived from an EMBL/GenBank/DDBJ whole genome shotgun (WGS) entry which is preliminary data.</text>
</comment>
<gene>
    <name evidence="2" type="ORF">SLS53_001743</name>
</gene>
<dbReference type="AlphaFoldDB" id="A0AAN9URL4"/>
<protein>
    <submittedName>
        <fullName evidence="2">Uncharacterized protein</fullName>
    </submittedName>
</protein>
<dbReference type="EMBL" id="JAJSPL020000004">
    <property type="protein sequence ID" value="KAK7747488.1"/>
    <property type="molecule type" value="Genomic_DNA"/>
</dbReference>
<sequence>MGLCHLVASICLEEGEKDVAKKQLNPSPFVFKNKLATQSQRPQAFVEAEAVRIAQATDYSRDVSSGDVSGNEKSASPEESALEV</sequence>
<feature type="compositionally biased region" description="Polar residues" evidence="1">
    <location>
        <begin position="62"/>
        <end position="74"/>
    </location>
</feature>
<reference evidence="2 3" key="1">
    <citation type="journal article" date="2023" name="PLoS ONE">
        <title>Cytospora paraplurivora sp. nov. isolated from orchards with fruit tree decline syndrome in Ontario, Canada.</title>
        <authorList>
            <person name="Ilyukhin E."/>
            <person name="Nguyen H.D.T."/>
            <person name="Castle A.J."/>
            <person name="Ellouze W."/>
        </authorList>
    </citation>
    <scope>NUCLEOTIDE SEQUENCE [LARGE SCALE GENOMIC DNA]</scope>
    <source>
        <strain evidence="2 3">FDS-564</strain>
    </source>
</reference>
<feature type="region of interest" description="Disordered" evidence="1">
    <location>
        <begin position="59"/>
        <end position="84"/>
    </location>
</feature>
<dbReference type="Proteomes" id="UP001320245">
    <property type="component" value="Unassembled WGS sequence"/>
</dbReference>
<proteinExistence type="predicted"/>
<organism evidence="2 3">
    <name type="scientific">Cytospora paraplurivora</name>
    <dbReference type="NCBI Taxonomy" id="2898453"/>
    <lineage>
        <taxon>Eukaryota</taxon>
        <taxon>Fungi</taxon>
        <taxon>Dikarya</taxon>
        <taxon>Ascomycota</taxon>
        <taxon>Pezizomycotina</taxon>
        <taxon>Sordariomycetes</taxon>
        <taxon>Sordariomycetidae</taxon>
        <taxon>Diaporthales</taxon>
        <taxon>Cytosporaceae</taxon>
        <taxon>Cytospora</taxon>
    </lineage>
</organism>
<accession>A0AAN9URL4</accession>